<sequence length="66" mass="7265">MGDIGSELLFIWDRVNDWLKFGETKNTGILIFSGATIAALMSVLGSSLKITIERKIGIYTDIGFLI</sequence>
<keyword evidence="1" id="KW-0472">Membrane</keyword>
<keyword evidence="1" id="KW-0812">Transmembrane</keyword>
<organism evidence="2 3">
    <name type="scientific">Gracilibacillus dipsosauri</name>
    <dbReference type="NCBI Taxonomy" id="178340"/>
    <lineage>
        <taxon>Bacteria</taxon>
        <taxon>Bacillati</taxon>
        <taxon>Bacillota</taxon>
        <taxon>Bacilli</taxon>
        <taxon>Bacillales</taxon>
        <taxon>Bacillaceae</taxon>
        <taxon>Gracilibacillus</taxon>
    </lineage>
</organism>
<keyword evidence="1" id="KW-1133">Transmembrane helix</keyword>
<dbReference type="AlphaFoldDB" id="A0A317L2Y0"/>
<proteinExistence type="predicted"/>
<dbReference type="OrthoDB" id="2084475at2"/>
<reference evidence="2 3" key="1">
    <citation type="submission" date="2018-05" db="EMBL/GenBank/DDBJ databases">
        <title>Genomic analysis of Gracilibacillus dipsosauri DD1 reveals novel features of a salt-tolerant amylase.</title>
        <authorList>
            <person name="Deutch C.E."/>
            <person name="Yang S."/>
        </authorList>
    </citation>
    <scope>NUCLEOTIDE SEQUENCE [LARGE SCALE GENOMIC DNA]</scope>
    <source>
        <strain evidence="2 3">DD1</strain>
    </source>
</reference>
<accession>A0A317L2Y0</accession>
<comment type="caution">
    <text evidence="2">The sequence shown here is derived from an EMBL/GenBank/DDBJ whole genome shotgun (WGS) entry which is preliminary data.</text>
</comment>
<dbReference type="EMBL" id="QGTD01000003">
    <property type="protein sequence ID" value="PWU70177.1"/>
    <property type="molecule type" value="Genomic_DNA"/>
</dbReference>
<keyword evidence="3" id="KW-1185">Reference proteome</keyword>
<name>A0A317L2Y0_9BACI</name>
<evidence type="ECO:0000313" key="2">
    <source>
        <dbReference type="EMBL" id="PWU70177.1"/>
    </source>
</evidence>
<dbReference type="Proteomes" id="UP000245624">
    <property type="component" value="Unassembled WGS sequence"/>
</dbReference>
<feature type="transmembrane region" description="Helical" evidence="1">
    <location>
        <begin position="28"/>
        <end position="48"/>
    </location>
</feature>
<evidence type="ECO:0000256" key="1">
    <source>
        <dbReference type="SAM" id="Phobius"/>
    </source>
</evidence>
<protein>
    <submittedName>
        <fullName evidence="2">Uncharacterized protein</fullName>
    </submittedName>
</protein>
<dbReference type="RefSeq" id="WP_054788537.1">
    <property type="nucleotide sequence ID" value="NZ_QGTD01000003.1"/>
</dbReference>
<gene>
    <name evidence="2" type="ORF">DLJ74_01560</name>
</gene>
<evidence type="ECO:0000313" key="3">
    <source>
        <dbReference type="Proteomes" id="UP000245624"/>
    </source>
</evidence>